<proteinExistence type="predicted"/>
<accession>A0A699K6F2</accession>
<dbReference type="EMBL" id="BKCJ010487868">
    <property type="protein sequence ID" value="GFA78745.1"/>
    <property type="molecule type" value="Genomic_DNA"/>
</dbReference>
<comment type="caution">
    <text evidence="1">The sequence shown here is derived from an EMBL/GenBank/DDBJ whole genome shotgun (WGS) entry which is preliminary data.</text>
</comment>
<keyword evidence="1" id="KW-0548">Nucleotidyltransferase</keyword>
<keyword evidence="1" id="KW-0808">Transferase</keyword>
<feature type="non-terminal residue" evidence="1">
    <location>
        <position position="1"/>
    </location>
</feature>
<dbReference type="GO" id="GO:0003964">
    <property type="term" value="F:RNA-directed DNA polymerase activity"/>
    <property type="evidence" value="ECO:0007669"/>
    <property type="project" value="UniProtKB-KW"/>
</dbReference>
<reference evidence="1" key="1">
    <citation type="journal article" date="2019" name="Sci. Rep.">
        <title>Draft genome of Tanacetum cinerariifolium, the natural source of mosquito coil.</title>
        <authorList>
            <person name="Yamashiro T."/>
            <person name="Shiraishi A."/>
            <person name="Satake H."/>
            <person name="Nakayama K."/>
        </authorList>
    </citation>
    <scope>NUCLEOTIDE SEQUENCE</scope>
</reference>
<gene>
    <name evidence="1" type="ORF">Tci_650717</name>
</gene>
<dbReference type="AlphaFoldDB" id="A0A699K6F2"/>
<sequence>VSDLEASVSDEEIHKAIWGCGENKSPGPDGFTFEFFCKFWTVVGSDFFIAVKWFFEQGFFITGCNSFFVTLIPKTLDSKLGDPLAPFLFILIMESLHISFNRAVEAGIFTGGNMYLVKYGDETVHKLTKRLSKWKLKTLSIGGRLTLLKLVLGSTLTYNMSIFKVPKIVLNKMENLHRNFFNGIQEGDRKITWVKWHSPNTFGTELCAKMYISHRKI</sequence>
<dbReference type="PANTHER" id="PTHR33116:SF78">
    <property type="entry name" value="OS12G0587133 PROTEIN"/>
    <property type="match status" value="1"/>
</dbReference>
<dbReference type="PANTHER" id="PTHR33116">
    <property type="entry name" value="REVERSE TRANSCRIPTASE ZINC-BINDING DOMAIN-CONTAINING PROTEIN-RELATED-RELATED"/>
    <property type="match status" value="1"/>
</dbReference>
<evidence type="ECO:0000313" key="1">
    <source>
        <dbReference type="EMBL" id="GFA78745.1"/>
    </source>
</evidence>
<organism evidence="1">
    <name type="scientific">Tanacetum cinerariifolium</name>
    <name type="common">Dalmatian daisy</name>
    <name type="synonym">Chrysanthemum cinerariifolium</name>
    <dbReference type="NCBI Taxonomy" id="118510"/>
    <lineage>
        <taxon>Eukaryota</taxon>
        <taxon>Viridiplantae</taxon>
        <taxon>Streptophyta</taxon>
        <taxon>Embryophyta</taxon>
        <taxon>Tracheophyta</taxon>
        <taxon>Spermatophyta</taxon>
        <taxon>Magnoliopsida</taxon>
        <taxon>eudicotyledons</taxon>
        <taxon>Gunneridae</taxon>
        <taxon>Pentapetalae</taxon>
        <taxon>asterids</taxon>
        <taxon>campanulids</taxon>
        <taxon>Asterales</taxon>
        <taxon>Asteraceae</taxon>
        <taxon>Asteroideae</taxon>
        <taxon>Anthemideae</taxon>
        <taxon>Anthemidinae</taxon>
        <taxon>Tanacetum</taxon>
    </lineage>
</organism>
<name>A0A699K6F2_TANCI</name>
<keyword evidence="1" id="KW-0695">RNA-directed DNA polymerase</keyword>
<protein>
    <submittedName>
        <fullName evidence="1">RNA-directed DNA polymerase, eukaryota, reverse transcriptase zinc-binding domain protein</fullName>
    </submittedName>
</protein>